<evidence type="ECO:0000256" key="4">
    <source>
        <dbReference type="ARBA" id="ARBA00022553"/>
    </source>
</evidence>
<dbReference type="GO" id="GO:0005886">
    <property type="term" value="C:plasma membrane"/>
    <property type="evidence" value="ECO:0007669"/>
    <property type="project" value="UniProtKB-SubCell"/>
</dbReference>
<comment type="catalytic activity">
    <reaction evidence="13">
        <text>a 1,2-diacyl-sn-glycerol + H2O = a 2-acylglycerol + a fatty acid + H(+)</text>
        <dbReference type="Rhea" id="RHEA:33275"/>
        <dbReference type="ChEBI" id="CHEBI:15377"/>
        <dbReference type="ChEBI" id="CHEBI:15378"/>
        <dbReference type="ChEBI" id="CHEBI:17389"/>
        <dbReference type="ChEBI" id="CHEBI:17815"/>
        <dbReference type="ChEBI" id="CHEBI:28868"/>
        <dbReference type="EC" id="3.1.1.116"/>
    </reaction>
    <physiologicalReaction direction="left-to-right" evidence="13">
        <dbReference type="Rhea" id="RHEA:33276"/>
    </physiologicalReaction>
</comment>
<dbReference type="InterPro" id="IPR052214">
    <property type="entry name" value="DAG_Lipase-Related"/>
</dbReference>
<dbReference type="CDD" id="cd00519">
    <property type="entry name" value="Lipase_3"/>
    <property type="match status" value="1"/>
</dbReference>
<keyword evidence="18" id="KW-1185">Reference proteome</keyword>
<feature type="domain" description="Fungal lipase-type" evidence="15">
    <location>
        <begin position="151"/>
        <end position="275"/>
    </location>
</feature>
<evidence type="ECO:0000256" key="7">
    <source>
        <dbReference type="ARBA" id="ARBA00022801"/>
    </source>
</evidence>
<dbReference type="InterPro" id="IPR002921">
    <property type="entry name" value="Fungal_lipase-type"/>
</dbReference>
<accession>A0AA86PYD2</accession>
<keyword evidence="3" id="KW-1003">Cell membrane</keyword>
<dbReference type="GO" id="GO:0019369">
    <property type="term" value="P:arachidonate metabolic process"/>
    <property type="evidence" value="ECO:0007669"/>
    <property type="project" value="TreeGrafter"/>
</dbReference>
<proteinExistence type="predicted"/>
<keyword evidence="9" id="KW-0442">Lipid degradation</keyword>
<keyword evidence="7" id="KW-0378">Hydrolase</keyword>
<evidence type="ECO:0000313" key="17">
    <source>
        <dbReference type="EMBL" id="CAL6040895.1"/>
    </source>
</evidence>
<gene>
    <name evidence="16" type="ORF">HINF_LOCUS30862</name>
    <name evidence="17" type="ORF">HINF_LOCUS38555</name>
</gene>
<keyword evidence="11" id="KW-0443">Lipid metabolism</keyword>
<dbReference type="SUPFAM" id="SSF53474">
    <property type="entry name" value="alpha/beta-Hydrolases"/>
    <property type="match status" value="1"/>
</dbReference>
<dbReference type="InterPro" id="IPR029058">
    <property type="entry name" value="AB_hydrolase_fold"/>
</dbReference>
<dbReference type="EMBL" id="CAXDID020000147">
    <property type="protein sequence ID" value="CAL6040895.1"/>
    <property type="molecule type" value="Genomic_DNA"/>
</dbReference>
<dbReference type="Gene3D" id="3.40.50.1820">
    <property type="entry name" value="alpha/beta hydrolase"/>
    <property type="match status" value="1"/>
</dbReference>
<keyword evidence="10" id="KW-1133">Transmembrane helix</keyword>
<evidence type="ECO:0000256" key="3">
    <source>
        <dbReference type="ARBA" id="ARBA00022475"/>
    </source>
</evidence>
<protein>
    <recommendedName>
        <fullName evidence="14">sn-1-specific diacylglycerol lipase</fullName>
        <ecNumber evidence="14">3.1.1.116</ecNumber>
    </recommendedName>
</protein>
<keyword evidence="12" id="KW-0472">Membrane</keyword>
<evidence type="ECO:0000256" key="9">
    <source>
        <dbReference type="ARBA" id="ARBA00022963"/>
    </source>
</evidence>
<evidence type="ECO:0000256" key="8">
    <source>
        <dbReference type="ARBA" id="ARBA00022837"/>
    </source>
</evidence>
<keyword evidence="5 16" id="KW-0812">Transmembrane</keyword>
<dbReference type="Proteomes" id="UP001642409">
    <property type="component" value="Unassembled WGS sequence"/>
</dbReference>
<reference evidence="17 18" key="2">
    <citation type="submission" date="2024-07" db="EMBL/GenBank/DDBJ databases">
        <authorList>
            <person name="Akdeniz Z."/>
        </authorList>
    </citation>
    <scope>NUCLEOTIDE SEQUENCE [LARGE SCALE GENOMIC DNA]</scope>
</reference>
<evidence type="ECO:0000313" key="18">
    <source>
        <dbReference type="Proteomes" id="UP001642409"/>
    </source>
</evidence>
<evidence type="ECO:0000256" key="10">
    <source>
        <dbReference type="ARBA" id="ARBA00022989"/>
    </source>
</evidence>
<name>A0AA86PYD2_9EUKA</name>
<keyword evidence="4" id="KW-0597">Phosphoprotein</keyword>
<evidence type="ECO:0000256" key="13">
    <source>
        <dbReference type="ARBA" id="ARBA00024531"/>
    </source>
</evidence>
<dbReference type="Pfam" id="PF01764">
    <property type="entry name" value="Lipase_3"/>
    <property type="match status" value="1"/>
</dbReference>
<comment type="cofactor">
    <cofactor evidence="1">
        <name>Ca(2+)</name>
        <dbReference type="ChEBI" id="CHEBI:29108"/>
    </cofactor>
</comment>
<dbReference type="PANTHER" id="PTHR45792">
    <property type="entry name" value="DIACYLGLYCEROL LIPASE HOMOLOG-RELATED"/>
    <property type="match status" value="1"/>
</dbReference>
<reference evidence="16" key="1">
    <citation type="submission" date="2023-06" db="EMBL/GenBank/DDBJ databases">
        <authorList>
            <person name="Kurt Z."/>
        </authorList>
    </citation>
    <scope>NUCLEOTIDE SEQUENCE</scope>
</reference>
<keyword evidence="8" id="KW-0106">Calcium</keyword>
<evidence type="ECO:0000259" key="15">
    <source>
        <dbReference type="Pfam" id="PF01764"/>
    </source>
</evidence>
<evidence type="ECO:0000256" key="2">
    <source>
        <dbReference type="ARBA" id="ARBA00004651"/>
    </source>
</evidence>
<evidence type="ECO:0000256" key="5">
    <source>
        <dbReference type="ARBA" id="ARBA00022692"/>
    </source>
</evidence>
<dbReference type="GO" id="GO:0016298">
    <property type="term" value="F:lipase activity"/>
    <property type="evidence" value="ECO:0007669"/>
    <property type="project" value="TreeGrafter"/>
</dbReference>
<sequence length="405" mass="46775">MQLQLMSEILDSLKVQLDATGIKSLLNWIWLTLKIGRQPIVWTKNFDHYQNYSQLTDHKLLRELQRTADISTELSPYRVYEYYKSERFSFAAMFKTYLQDSYDNKLNYISLSKKKGRLARQKYNVVLDHADESNYSKPAFFVIKDSNLITIVVRGTANKSDKMIDIDAKPEQVDGMYVHSGFYWHAQTIFQDLELENLISENFTYVTTGHSMGGAVSCLLGYLLYQYFLQSNENPKVTSYGYGMACVGCIKFSKYCSKFCTTVVNGFDSVPAFSFHSMKVQMERLLHENNKKFMSKSQQVKINQQIKDGQIMMQNPRLGETANLNLGQIFETLSQNPTSREISERCVAEDDLFPAGIIYHYIKGKFFQISVHDISEISLSIPSIFDHFGYVQMVRDIGIMLDKQE</sequence>
<evidence type="ECO:0000256" key="11">
    <source>
        <dbReference type="ARBA" id="ARBA00023098"/>
    </source>
</evidence>
<evidence type="ECO:0000256" key="6">
    <source>
        <dbReference type="ARBA" id="ARBA00022723"/>
    </source>
</evidence>
<evidence type="ECO:0000256" key="12">
    <source>
        <dbReference type="ARBA" id="ARBA00023136"/>
    </source>
</evidence>
<dbReference type="PANTHER" id="PTHR45792:SF8">
    <property type="entry name" value="DIACYLGLYCEROL LIPASE-ALPHA"/>
    <property type="match status" value="1"/>
</dbReference>
<evidence type="ECO:0000313" key="16">
    <source>
        <dbReference type="EMBL" id="CAI9943217.1"/>
    </source>
</evidence>
<comment type="caution">
    <text evidence="16">The sequence shown here is derived from an EMBL/GenBank/DDBJ whole genome shotgun (WGS) entry which is preliminary data.</text>
</comment>
<dbReference type="AlphaFoldDB" id="A0AA86PYD2"/>
<keyword evidence="6" id="KW-0479">Metal-binding</keyword>
<dbReference type="GO" id="GO:0046340">
    <property type="term" value="P:diacylglycerol catabolic process"/>
    <property type="evidence" value="ECO:0007669"/>
    <property type="project" value="TreeGrafter"/>
</dbReference>
<dbReference type="EC" id="3.1.1.116" evidence="14"/>
<evidence type="ECO:0000256" key="14">
    <source>
        <dbReference type="ARBA" id="ARBA00026104"/>
    </source>
</evidence>
<evidence type="ECO:0000256" key="1">
    <source>
        <dbReference type="ARBA" id="ARBA00001913"/>
    </source>
</evidence>
<organism evidence="16">
    <name type="scientific">Hexamita inflata</name>
    <dbReference type="NCBI Taxonomy" id="28002"/>
    <lineage>
        <taxon>Eukaryota</taxon>
        <taxon>Metamonada</taxon>
        <taxon>Diplomonadida</taxon>
        <taxon>Hexamitidae</taxon>
        <taxon>Hexamitinae</taxon>
        <taxon>Hexamita</taxon>
    </lineage>
</organism>
<dbReference type="GO" id="GO:0046872">
    <property type="term" value="F:metal ion binding"/>
    <property type="evidence" value="ECO:0007669"/>
    <property type="project" value="UniProtKB-KW"/>
</dbReference>
<comment type="subcellular location">
    <subcellularLocation>
        <location evidence="2">Cell membrane</location>
        <topology evidence="2">Multi-pass membrane protein</topology>
    </subcellularLocation>
</comment>
<dbReference type="EMBL" id="CATOUU010000714">
    <property type="protein sequence ID" value="CAI9943217.1"/>
    <property type="molecule type" value="Genomic_DNA"/>
</dbReference>